<organism evidence="8 9">
    <name type="scientific">Candidatus Wirthbacteria bacterium CG2_30_54_11</name>
    <dbReference type="NCBI Taxonomy" id="1817892"/>
    <lineage>
        <taxon>Bacteria</taxon>
        <taxon>Candidatus Wirthbacteria</taxon>
    </lineage>
</organism>
<evidence type="ECO:0000313" key="8">
    <source>
        <dbReference type="EMBL" id="OIP97871.1"/>
    </source>
</evidence>
<dbReference type="GO" id="GO:0005840">
    <property type="term" value="C:ribosome"/>
    <property type="evidence" value="ECO:0007669"/>
    <property type="project" value="UniProtKB-KW"/>
</dbReference>
<evidence type="ECO:0000256" key="7">
    <source>
        <dbReference type="SAM" id="MobiDB-lite"/>
    </source>
</evidence>
<evidence type="ECO:0000313" key="9">
    <source>
        <dbReference type="Proteomes" id="UP000183245"/>
    </source>
</evidence>
<evidence type="ECO:0000256" key="2">
    <source>
        <dbReference type="ARBA" id="ARBA00022980"/>
    </source>
</evidence>
<evidence type="ECO:0000256" key="6">
    <source>
        <dbReference type="RuleBase" id="RU000667"/>
    </source>
</evidence>
<dbReference type="HAMAP" id="MF_00358">
    <property type="entry name" value="Ribosomal_bS21"/>
    <property type="match status" value="1"/>
</dbReference>
<evidence type="ECO:0000256" key="1">
    <source>
        <dbReference type="ARBA" id="ARBA00006640"/>
    </source>
</evidence>
<dbReference type="NCBIfam" id="TIGR00030">
    <property type="entry name" value="S21p"/>
    <property type="match status" value="1"/>
</dbReference>
<keyword evidence="2 5" id="KW-0689">Ribosomal protein</keyword>
<dbReference type="GO" id="GO:0003735">
    <property type="term" value="F:structural constituent of ribosome"/>
    <property type="evidence" value="ECO:0007669"/>
    <property type="project" value="InterPro"/>
</dbReference>
<dbReference type="AlphaFoldDB" id="A0A1J5IXJ0"/>
<dbReference type="PRINTS" id="PR00976">
    <property type="entry name" value="RIBOSOMALS21"/>
</dbReference>
<feature type="region of interest" description="Disordered" evidence="7">
    <location>
        <begin position="40"/>
        <end position="64"/>
    </location>
</feature>
<keyword evidence="3 5" id="KW-0687">Ribonucleoprotein</keyword>
<reference evidence="8 9" key="1">
    <citation type="journal article" date="2016" name="Environ. Microbiol.">
        <title>Genomic resolution of a cold subsurface aquifer community provides metabolic insights for novel microbes adapted to high CO concentrations.</title>
        <authorList>
            <person name="Probst A.J."/>
            <person name="Castelle C.J."/>
            <person name="Singh A."/>
            <person name="Brown C.T."/>
            <person name="Anantharaman K."/>
            <person name="Sharon I."/>
            <person name="Hug L.A."/>
            <person name="Burstein D."/>
            <person name="Emerson J.B."/>
            <person name="Thomas B.C."/>
            <person name="Banfield J.F."/>
        </authorList>
    </citation>
    <scope>NUCLEOTIDE SEQUENCE [LARGE SCALE GENOMIC DNA]</scope>
    <source>
        <strain evidence="8">CG2_30_54_11</strain>
    </source>
</reference>
<dbReference type="STRING" id="1817892.AUK40_02340"/>
<evidence type="ECO:0000256" key="4">
    <source>
        <dbReference type="ARBA" id="ARBA00035135"/>
    </source>
</evidence>
<dbReference type="GO" id="GO:1990904">
    <property type="term" value="C:ribonucleoprotein complex"/>
    <property type="evidence" value="ECO:0007669"/>
    <property type="project" value="UniProtKB-KW"/>
</dbReference>
<evidence type="ECO:0000256" key="5">
    <source>
        <dbReference type="HAMAP-Rule" id="MF_00358"/>
    </source>
</evidence>
<accession>A0A1J5IXJ0</accession>
<dbReference type="InterPro" id="IPR001911">
    <property type="entry name" value="Ribosomal_bS21"/>
</dbReference>
<dbReference type="Pfam" id="PF01165">
    <property type="entry name" value="Ribosomal_S21"/>
    <property type="match status" value="1"/>
</dbReference>
<comment type="similarity">
    <text evidence="1 5 6">Belongs to the bacterial ribosomal protein bS21 family.</text>
</comment>
<evidence type="ECO:0000256" key="3">
    <source>
        <dbReference type="ARBA" id="ARBA00023274"/>
    </source>
</evidence>
<dbReference type="Proteomes" id="UP000183245">
    <property type="component" value="Unassembled WGS sequence"/>
</dbReference>
<comment type="caution">
    <text evidence="8">The sequence shown here is derived from an EMBL/GenBank/DDBJ whole genome shotgun (WGS) entry which is preliminary data.</text>
</comment>
<gene>
    <name evidence="5" type="primary">rpsU</name>
    <name evidence="8" type="ORF">AUK40_02340</name>
</gene>
<proteinExistence type="inferred from homology"/>
<name>A0A1J5IXJ0_9BACT</name>
<dbReference type="EMBL" id="MNZT01000044">
    <property type="protein sequence ID" value="OIP97871.1"/>
    <property type="molecule type" value="Genomic_DNA"/>
</dbReference>
<dbReference type="GO" id="GO:0006412">
    <property type="term" value="P:translation"/>
    <property type="evidence" value="ECO:0007669"/>
    <property type="project" value="UniProtKB-UniRule"/>
</dbReference>
<protein>
    <recommendedName>
        <fullName evidence="4 5">Small ribosomal subunit protein bS21</fullName>
    </recommendedName>
</protein>
<sequence length="64" mass="7395">MLKVKVGKTEPIDSAMRRLSKKVQKAGLVAEMKRRMAFESRKARVKRRKASTIRRERKRAGLAV</sequence>
<feature type="compositionally biased region" description="Basic residues" evidence="7">
    <location>
        <begin position="43"/>
        <end position="64"/>
    </location>
</feature>